<dbReference type="GO" id="GO:0048211">
    <property type="term" value="P:Golgi vesicle docking"/>
    <property type="evidence" value="ECO:0007669"/>
    <property type="project" value="TreeGrafter"/>
</dbReference>
<proteinExistence type="predicted"/>
<dbReference type="PANTHER" id="PTHR10013">
    <property type="entry name" value="GENERAL VESICULAR TRANSPORT FACTOR P115"/>
    <property type="match status" value="1"/>
</dbReference>
<evidence type="ECO:0000256" key="2">
    <source>
        <dbReference type="ARBA" id="ARBA00023034"/>
    </source>
</evidence>
<feature type="repeat" description="ARM" evidence="3">
    <location>
        <begin position="1"/>
        <end position="29"/>
    </location>
</feature>
<dbReference type="EMBL" id="CAJVCH010268664">
    <property type="protein sequence ID" value="CAG7734399.1"/>
    <property type="molecule type" value="Genomic_DNA"/>
</dbReference>
<organism evidence="7 8">
    <name type="scientific">Allacma fusca</name>
    <dbReference type="NCBI Taxonomy" id="39272"/>
    <lineage>
        <taxon>Eukaryota</taxon>
        <taxon>Metazoa</taxon>
        <taxon>Ecdysozoa</taxon>
        <taxon>Arthropoda</taxon>
        <taxon>Hexapoda</taxon>
        <taxon>Collembola</taxon>
        <taxon>Symphypleona</taxon>
        <taxon>Sminthuridae</taxon>
        <taxon>Allacma</taxon>
    </lineage>
</organism>
<feature type="region of interest" description="Disordered" evidence="5">
    <location>
        <begin position="752"/>
        <end position="783"/>
    </location>
</feature>
<dbReference type="InterPro" id="IPR006953">
    <property type="entry name" value="Vesicle_Uso1_P115_head"/>
</dbReference>
<dbReference type="GO" id="GO:0048280">
    <property type="term" value="P:vesicle fusion with Golgi apparatus"/>
    <property type="evidence" value="ECO:0007669"/>
    <property type="project" value="InterPro"/>
</dbReference>
<keyword evidence="2" id="KW-0333">Golgi apparatus</keyword>
<dbReference type="GO" id="GO:0000139">
    <property type="term" value="C:Golgi membrane"/>
    <property type="evidence" value="ECO:0007669"/>
    <property type="project" value="InterPro"/>
</dbReference>
<protein>
    <recommendedName>
        <fullName evidence="6">Vesicle tethering protein Uso1/P115-like head domain-containing protein</fullName>
    </recommendedName>
</protein>
<dbReference type="Pfam" id="PF18770">
    <property type="entry name" value="Arm_vescicular"/>
    <property type="match status" value="1"/>
</dbReference>
<dbReference type="InterPro" id="IPR000225">
    <property type="entry name" value="Armadillo"/>
</dbReference>
<dbReference type="PANTHER" id="PTHR10013:SF0">
    <property type="entry name" value="GENERAL VESICULAR TRANSPORT FACTOR P115"/>
    <property type="match status" value="1"/>
</dbReference>
<dbReference type="GO" id="GO:0005783">
    <property type="term" value="C:endoplasmic reticulum"/>
    <property type="evidence" value="ECO:0007669"/>
    <property type="project" value="TreeGrafter"/>
</dbReference>
<keyword evidence="8" id="KW-1185">Reference proteome</keyword>
<name>A0A8J2K9L2_9HEXA</name>
<evidence type="ECO:0000313" key="8">
    <source>
        <dbReference type="Proteomes" id="UP000708208"/>
    </source>
</evidence>
<dbReference type="GO" id="GO:0045056">
    <property type="term" value="P:transcytosis"/>
    <property type="evidence" value="ECO:0007669"/>
    <property type="project" value="TreeGrafter"/>
</dbReference>
<dbReference type="GO" id="GO:0006888">
    <property type="term" value="P:endoplasmic reticulum to Golgi vesicle-mediated transport"/>
    <property type="evidence" value="ECO:0007669"/>
    <property type="project" value="TreeGrafter"/>
</dbReference>
<dbReference type="GO" id="GO:0012507">
    <property type="term" value="C:ER to Golgi transport vesicle membrane"/>
    <property type="evidence" value="ECO:0007669"/>
    <property type="project" value="TreeGrafter"/>
</dbReference>
<sequence length="783" mass="87698">MDALVNVLSVDRTDPEIVAYALESLLNVTNPDLLEDEDPNLQTMGKQFTEIFIKKSENVVMLLSILDDYDFRIRLPAIRLMTNLLVNKPKEIQEILLVSPMGISKLVDLLSDSREVVRNEALLLLAALTKSNANIQKIIAFENGFDRIIQIIESEGFSDGGPIVEDSLHLFLNLLKSNTSNQTFFREGSYIKKLLPFFSQPDENDIGWPTQKVANVYHMLQVVRTLVSPLNPSQVTLSCQKSMKSCGILQSLCSILMANGVPAETLTEAIVTVGECIRGCQENQEYFATVMAPSDPPRPALLILLMTLVNERQPLSLRCAVLYCVQSYLHKNEKSQADIVKTLLPSSTEVSSLSAGQLLCSGLFSKDPTSNWFAAAIISHCLVDNAVQKESLLKVQLATKANSPPITLLHHILNTVQQTNKTQVKIGFLQFLSVWLESCASSVTQFLSNSNAIPFLISQITSGELEDKEVFVQGLSAFVLGLCLYFNPNTVPSFTKENMNQLITNRIGMETLTDGLNHISKSEFYLHSLKHPQLNAKHSTDLLFDHSFCLLFKKYEPLILLQLSNPHSQVLSPQSTLAADFSKMGYINNHQSPNDVINSYKEVIRRQDESIDSCKKEITMLQAHNSEYKSKVEEMLSEVMQLKNQLALAQAQRESMTVRQIPEDHHLAIVAAKDNLIKELEAKLEGYNQSYTGGSPVLKIAMQEDLITKLEDENKQLVEEVERMKKDQEELLELLTEQDNRISSFKSRLREMGAHVEEEEEAEDELVPANMAAFDGGGEDFLN</sequence>
<keyword evidence="4" id="KW-0175">Coiled coil</keyword>
<evidence type="ECO:0000313" key="7">
    <source>
        <dbReference type="EMBL" id="CAG7734399.1"/>
    </source>
</evidence>
<evidence type="ECO:0000256" key="3">
    <source>
        <dbReference type="PROSITE-ProRule" id="PRU00259"/>
    </source>
</evidence>
<dbReference type="AlphaFoldDB" id="A0A8J2K9L2"/>
<comment type="subcellular location">
    <subcellularLocation>
        <location evidence="1">Golgi apparatus</location>
    </subcellularLocation>
</comment>
<dbReference type="GO" id="GO:0006886">
    <property type="term" value="P:intracellular protein transport"/>
    <property type="evidence" value="ECO:0007669"/>
    <property type="project" value="InterPro"/>
</dbReference>
<dbReference type="GO" id="GO:0005795">
    <property type="term" value="C:Golgi stack"/>
    <property type="evidence" value="ECO:0007669"/>
    <property type="project" value="TreeGrafter"/>
</dbReference>
<reference evidence="7" key="1">
    <citation type="submission" date="2021-06" db="EMBL/GenBank/DDBJ databases">
        <authorList>
            <person name="Hodson N. C."/>
            <person name="Mongue J. A."/>
            <person name="Jaron S. K."/>
        </authorList>
    </citation>
    <scope>NUCLEOTIDE SEQUENCE</scope>
</reference>
<evidence type="ECO:0000256" key="1">
    <source>
        <dbReference type="ARBA" id="ARBA00004555"/>
    </source>
</evidence>
<dbReference type="InterPro" id="IPR024095">
    <property type="entry name" value="Vesicle_P115"/>
</dbReference>
<feature type="coiled-coil region" evidence="4">
    <location>
        <begin position="625"/>
        <end position="741"/>
    </location>
</feature>
<evidence type="ECO:0000259" key="6">
    <source>
        <dbReference type="Pfam" id="PF04869"/>
    </source>
</evidence>
<dbReference type="Pfam" id="PF04869">
    <property type="entry name" value="Uso1_p115_head"/>
    <property type="match status" value="1"/>
</dbReference>
<feature type="domain" description="Vesicle tethering protein Uso1/P115-like head" evidence="6">
    <location>
        <begin position="282"/>
        <end position="557"/>
    </location>
</feature>
<dbReference type="OrthoDB" id="198977at2759"/>
<evidence type="ECO:0000256" key="5">
    <source>
        <dbReference type="SAM" id="MobiDB-lite"/>
    </source>
</evidence>
<dbReference type="InterPro" id="IPR041209">
    <property type="entry name" value="P115_Arm_rpt"/>
</dbReference>
<accession>A0A8J2K9L2</accession>
<gene>
    <name evidence="7" type="ORF">AFUS01_LOCUS22792</name>
</gene>
<evidence type="ECO:0000256" key="4">
    <source>
        <dbReference type="SAM" id="Coils"/>
    </source>
</evidence>
<feature type="compositionally biased region" description="Acidic residues" evidence="5">
    <location>
        <begin position="757"/>
        <end position="766"/>
    </location>
</feature>
<comment type="caution">
    <text evidence="7">The sequence shown here is derived from an EMBL/GenBank/DDBJ whole genome shotgun (WGS) entry which is preliminary data.</text>
</comment>
<dbReference type="PROSITE" id="PS50176">
    <property type="entry name" value="ARM_REPEAT"/>
    <property type="match status" value="1"/>
</dbReference>
<dbReference type="Proteomes" id="UP000708208">
    <property type="component" value="Unassembled WGS sequence"/>
</dbReference>